<dbReference type="EMBL" id="CP022418">
    <property type="protein sequence ID" value="ASM75028.1"/>
    <property type="molecule type" value="Genomic_DNA"/>
</dbReference>
<dbReference type="Proteomes" id="UP000199754">
    <property type="component" value="Plasmid pSMR1-3"/>
</dbReference>
<dbReference type="KEGG" id="spse:SULPSESMR1_04302"/>
<keyword evidence="1" id="KW-0614">Plasmid</keyword>
<sequence>MQKAVTVFLLETRASLTHATAEYRSAKVKRVRHR</sequence>
<name>A0A221K7P1_9RHOB</name>
<evidence type="ECO:0000313" key="1">
    <source>
        <dbReference type="EMBL" id="ASM75028.1"/>
    </source>
</evidence>
<dbReference type="AlphaFoldDB" id="A0A221K7P1"/>
<reference evidence="1 2" key="1">
    <citation type="submission" date="2017-07" db="EMBL/GenBank/DDBJ databases">
        <title>Genome Sequence of Sulfitobacter pseudonitzschiae Strain SMR1 Isolated from a culture of the Diatom Skeletonema marinoi.</title>
        <authorList>
            <person name="Topel M."/>
            <person name="Pinder M.I.M."/>
            <person name="Johansson O.N."/>
            <person name="Kourtchenko O."/>
            <person name="Godhe A."/>
            <person name="Clarke A.K."/>
        </authorList>
    </citation>
    <scope>NUCLEOTIDE SEQUENCE [LARGE SCALE GENOMIC DNA]</scope>
    <source>
        <strain evidence="1 2">SMR1</strain>
        <plasmid evidence="1 2">pSMR1-3</plasmid>
    </source>
</reference>
<organism evidence="1 2">
    <name type="scientific">Pseudosulfitobacter pseudonitzschiae</name>
    <dbReference type="NCBI Taxonomy" id="1402135"/>
    <lineage>
        <taxon>Bacteria</taxon>
        <taxon>Pseudomonadati</taxon>
        <taxon>Pseudomonadota</taxon>
        <taxon>Alphaproteobacteria</taxon>
        <taxon>Rhodobacterales</taxon>
        <taxon>Roseobacteraceae</taxon>
        <taxon>Pseudosulfitobacter</taxon>
    </lineage>
</organism>
<geneLocation type="plasmid" evidence="1 2">
    <name>pSMR1-3</name>
</geneLocation>
<protein>
    <submittedName>
        <fullName evidence="1">Uncharacterized protein</fullName>
    </submittedName>
</protein>
<gene>
    <name evidence="1" type="ORF">SULPSESMR1_04302</name>
</gene>
<accession>A0A221K7P1</accession>
<keyword evidence="2" id="KW-1185">Reference proteome</keyword>
<evidence type="ECO:0000313" key="2">
    <source>
        <dbReference type="Proteomes" id="UP000199754"/>
    </source>
</evidence>
<proteinExistence type="predicted"/>